<keyword evidence="3" id="KW-1185">Reference proteome</keyword>
<evidence type="ECO:0000259" key="1">
    <source>
        <dbReference type="Pfam" id="PF19263"/>
    </source>
</evidence>
<evidence type="ECO:0000313" key="2">
    <source>
        <dbReference type="EMBL" id="RCW88577.1"/>
    </source>
</evidence>
<dbReference type="Proteomes" id="UP000253345">
    <property type="component" value="Unassembled WGS sequence"/>
</dbReference>
<accession>A0A368ZBK6</accession>
<feature type="domain" description="NrS-1 polymerase-like helicase" evidence="1">
    <location>
        <begin position="389"/>
        <end position="497"/>
    </location>
</feature>
<reference evidence="2 3" key="1">
    <citation type="submission" date="2018-07" db="EMBL/GenBank/DDBJ databases">
        <title>Genomic Encyclopedia of Type Strains, Phase III (KMG-III): the genomes of soil and plant-associated and newly described type strains.</title>
        <authorList>
            <person name="Whitman W."/>
        </authorList>
    </citation>
    <scope>NUCLEOTIDE SEQUENCE [LARGE SCALE GENOMIC DNA]</scope>
    <source>
        <strain evidence="2 3">CECT 8525</strain>
    </source>
</reference>
<protein>
    <recommendedName>
        <fullName evidence="1">NrS-1 polymerase-like helicase domain-containing protein</fullName>
    </recommendedName>
</protein>
<proteinExistence type="predicted"/>
<organism evidence="2 3">
    <name type="scientific">Paracoccus lutimaris</name>
    <dbReference type="NCBI Taxonomy" id="1490030"/>
    <lineage>
        <taxon>Bacteria</taxon>
        <taxon>Pseudomonadati</taxon>
        <taxon>Pseudomonadota</taxon>
        <taxon>Alphaproteobacteria</taxon>
        <taxon>Rhodobacterales</taxon>
        <taxon>Paracoccaceae</taxon>
        <taxon>Paracoccus</taxon>
    </lineage>
</organism>
<sequence>MARANDPATWLARTRADAVAADLPAERLKGVGLFLGGAGDLRFGGIDLDSCLGLLGDLEPWAAEVLARFPSYAEVSPSGTGAKVFFAYRAADLEPLRAIMGTKWGKSFSRGSHHEIALHLGNRYFTVTGQRLDSAPATIETVDRAALEWLITDAGPRFKGEEPATAPKDESRSGRAFRIAGECRRAGLDLDAFKAELAKDPDLAKWAKDARQVQRAWDRNAGEDLSTVMDDFDDMDDLPEASKRNPVTALNRDHAAVMIGGKFRIIIENGGEYEVFNDTELHKMNANRRVKVSGTNRTEPITAAWMRHPQRREYRGGLVFNPKETPAGAYNVWRGWAVQPNPDASCDLFLAHVRDVICDGSEREFQWLLGWMAHLVQHPEQKPGTAVVLRGAKGAGEDTVGHYLGALFPRHHVTLSQPEHLTGRFNAHMETAILIHLEEGYWAGNHAAEGVLKNLITCQSLEIERKGIDPYKIDHFGRLLITSNADWVVPATPGERRFFVLDVSPAHAKDTAYFGAIWKEQANGGAGALLHFLQSFDLSGFDVRNPPETAALTRQKVEGLRNVEAWWFDRLSEGDLRHGAGDGFDDDEPAWEREAITVSRDYLRRDYEEWLAARRWHGNAVSVDVFGKTLRAICSGLEDKRGSVSGQRVRQYILPPLAECRATFAAHIGGEMEWDQ</sequence>
<evidence type="ECO:0000313" key="3">
    <source>
        <dbReference type="Proteomes" id="UP000253345"/>
    </source>
</evidence>
<dbReference type="AlphaFoldDB" id="A0A368ZBK6"/>
<dbReference type="InterPro" id="IPR045455">
    <property type="entry name" value="NrS-1_pol-like_helicase"/>
</dbReference>
<comment type="caution">
    <text evidence="2">The sequence shown here is derived from an EMBL/GenBank/DDBJ whole genome shotgun (WGS) entry which is preliminary data.</text>
</comment>
<dbReference type="Pfam" id="PF19263">
    <property type="entry name" value="DUF5906"/>
    <property type="match status" value="1"/>
</dbReference>
<dbReference type="EMBL" id="QPJL01000001">
    <property type="protein sequence ID" value="RCW88577.1"/>
    <property type="molecule type" value="Genomic_DNA"/>
</dbReference>
<name>A0A368ZBK6_9RHOB</name>
<gene>
    <name evidence="2" type="ORF">DFP89_1019</name>
</gene>